<gene>
    <name evidence="1" type="ORF">O6H91_09G033800</name>
</gene>
<dbReference type="EMBL" id="CM055100">
    <property type="protein sequence ID" value="KAJ7543340.1"/>
    <property type="molecule type" value="Genomic_DNA"/>
</dbReference>
<organism evidence="1 2">
    <name type="scientific">Diphasiastrum complanatum</name>
    <name type="common">Issler's clubmoss</name>
    <name type="synonym">Lycopodium complanatum</name>
    <dbReference type="NCBI Taxonomy" id="34168"/>
    <lineage>
        <taxon>Eukaryota</taxon>
        <taxon>Viridiplantae</taxon>
        <taxon>Streptophyta</taxon>
        <taxon>Embryophyta</taxon>
        <taxon>Tracheophyta</taxon>
        <taxon>Lycopodiopsida</taxon>
        <taxon>Lycopodiales</taxon>
        <taxon>Lycopodiaceae</taxon>
        <taxon>Lycopodioideae</taxon>
        <taxon>Diphasiastrum</taxon>
    </lineage>
</organism>
<accession>A0ACC2CN26</accession>
<evidence type="ECO:0000313" key="2">
    <source>
        <dbReference type="Proteomes" id="UP001162992"/>
    </source>
</evidence>
<proteinExistence type="predicted"/>
<dbReference type="Proteomes" id="UP001162992">
    <property type="component" value="Chromosome 9"/>
</dbReference>
<reference evidence="2" key="1">
    <citation type="journal article" date="2024" name="Proc. Natl. Acad. Sci. U.S.A.">
        <title>Extraordinary preservation of gene collinearity over three hundred million years revealed in homosporous lycophytes.</title>
        <authorList>
            <person name="Li C."/>
            <person name="Wickell D."/>
            <person name="Kuo L.Y."/>
            <person name="Chen X."/>
            <person name="Nie B."/>
            <person name="Liao X."/>
            <person name="Peng D."/>
            <person name="Ji J."/>
            <person name="Jenkins J."/>
            <person name="Williams M."/>
            <person name="Shu S."/>
            <person name="Plott C."/>
            <person name="Barry K."/>
            <person name="Rajasekar S."/>
            <person name="Grimwood J."/>
            <person name="Han X."/>
            <person name="Sun S."/>
            <person name="Hou Z."/>
            <person name="He W."/>
            <person name="Dai G."/>
            <person name="Sun C."/>
            <person name="Schmutz J."/>
            <person name="Leebens-Mack J.H."/>
            <person name="Li F.W."/>
            <person name="Wang L."/>
        </authorList>
    </citation>
    <scope>NUCLEOTIDE SEQUENCE [LARGE SCALE GENOMIC DNA]</scope>
    <source>
        <strain evidence="2">cv. PW_Plant_1</strain>
    </source>
</reference>
<keyword evidence="2" id="KW-1185">Reference proteome</keyword>
<sequence>MRRKEAWVRWTERWVPSLHQSLWWWLAIISVVALLGQEMARCSSFGMALAAAAEFEGFGEEMDEGEDDDAQLPLVVPPTVIRRSGPETDRGPPPPPTPLADPPVAFNDDKVKDHPVPPQAQTTRVRQEIWDEDEFEGFPVETATDPQAPSSVIKDSSSIKSNKQAQPAPEKWRRVPAGPQSYYVEAFSVLFIVAFALNYYFGRKENEKIALAWAAQFASKGSILEKNFSLLGTGEGEDAALLMKEGQNVFKFYASGRRYCQGLLATMDLQSRHDLISRLWYLISPKKDEITIDVYMNDDSMDPLVMAIARKKIAKAMQKEFKDLQQYATLLTASSNKRWPSDDLSVISESRDLATDILTEPVLDQGKDIWNNSSSSCTWLHVDLDLIRIYFFSKVLGDKAFEKHGENFVSLHFSDHYPLGSHKKVLQFKYILPPANRMVEIVRLIAIVPYFIDIVGRFKLNAQARAKADAIRAKVAQEEFKESQNSRQQVLSKKKEDKKKVSDSDSRLTSEALRKKEEKDRLRLLKKSLPKVKMSRAHS</sequence>
<evidence type="ECO:0000313" key="1">
    <source>
        <dbReference type="EMBL" id="KAJ7543340.1"/>
    </source>
</evidence>
<comment type="caution">
    <text evidence="1">The sequence shown here is derived from an EMBL/GenBank/DDBJ whole genome shotgun (WGS) entry which is preliminary data.</text>
</comment>
<name>A0ACC2CN26_DIPCM</name>
<protein>
    <submittedName>
        <fullName evidence="1">Uncharacterized protein</fullName>
    </submittedName>
</protein>